<dbReference type="AlphaFoldDB" id="A0A8E2J800"/>
<evidence type="ECO:0000256" key="5">
    <source>
        <dbReference type="ARBA" id="ARBA00043913"/>
    </source>
</evidence>
<dbReference type="SUPFAM" id="SSF50978">
    <property type="entry name" value="WD40 repeat-like"/>
    <property type="match status" value="1"/>
</dbReference>
<dbReference type="InterPro" id="IPR015943">
    <property type="entry name" value="WD40/YVTN_repeat-like_dom_sf"/>
</dbReference>
<sequence length="118" mass="13257">DMKRFALHNRVAIEQAPLQVYYSALFFTPIMSIVRRHFRDKMPQWIKRGPEVETDWSATLQILEGHSSSVRAVAFSSDGKQLVSGSDDKTVRVWDAATGATLQILEGHSSYVNAVTFS</sequence>
<evidence type="ECO:0000256" key="6">
    <source>
        <dbReference type="PROSITE-ProRule" id="PRU00221"/>
    </source>
</evidence>
<dbReference type="Gene3D" id="2.130.10.10">
    <property type="entry name" value="YVTN repeat-like/Quinoprotein amine dehydrogenase"/>
    <property type="match status" value="1"/>
</dbReference>
<comment type="function">
    <text evidence="5">Involved in mitochondrial fission. Acts as an adapter protein required to form mitochondrial fission complexes. Formation of these complexes is required to promote constriction and fission of the mitochondrial compartment at a late step in mitochondrial division.</text>
</comment>
<dbReference type="PANTHER" id="PTHR22847:SF637">
    <property type="entry name" value="WD REPEAT DOMAIN 5B"/>
    <property type="match status" value="1"/>
</dbReference>
<dbReference type="InterPro" id="IPR001680">
    <property type="entry name" value="WD40_rpt"/>
</dbReference>
<comment type="similarity">
    <text evidence="3">Belongs to the WD repeat MDV1/CAF4 family.</text>
</comment>
<dbReference type="InterPro" id="IPR036322">
    <property type="entry name" value="WD40_repeat_dom_sf"/>
</dbReference>
<name>A0A8E2J800_9PEZI</name>
<keyword evidence="8" id="KW-1185">Reference proteome</keyword>
<evidence type="ECO:0000313" key="7">
    <source>
        <dbReference type="EMBL" id="OCK72914.1"/>
    </source>
</evidence>
<dbReference type="OrthoDB" id="538223at2759"/>
<dbReference type="PROSITE" id="PS50294">
    <property type="entry name" value="WD_REPEATS_REGION"/>
    <property type="match status" value="1"/>
</dbReference>
<keyword evidence="2" id="KW-0677">Repeat</keyword>
<dbReference type="GO" id="GO:1990234">
    <property type="term" value="C:transferase complex"/>
    <property type="evidence" value="ECO:0007669"/>
    <property type="project" value="UniProtKB-ARBA"/>
</dbReference>
<protein>
    <recommendedName>
        <fullName evidence="4">Mitochondrial division protein 1</fullName>
    </recommendedName>
</protein>
<gene>
    <name evidence="7" type="ORF">K432DRAFT_263377</name>
</gene>
<dbReference type="InterPro" id="IPR019775">
    <property type="entry name" value="WD40_repeat_CS"/>
</dbReference>
<proteinExistence type="inferred from homology"/>
<dbReference type="PROSITE" id="PS00678">
    <property type="entry name" value="WD_REPEATS_1"/>
    <property type="match status" value="1"/>
</dbReference>
<evidence type="ECO:0000256" key="3">
    <source>
        <dbReference type="ARBA" id="ARBA00038415"/>
    </source>
</evidence>
<organism evidence="7 8">
    <name type="scientific">Lepidopterella palustris CBS 459.81</name>
    <dbReference type="NCBI Taxonomy" id="1314670"/>
    <lineage>
        <taxon>Eukaryota</taxon>
        <taxon>Fungi</taxon>
        <taxon>Dikarya</taxon>
        <taxon>Ascomycota</taxon>
        <taxon>Pezizomycotina</taxon>
        <taxon>Dothideomycetes</taxon>
        <taxon>Pleosporomycetidae</taxon>
        <taxon>Mytilinidiales</taxon>
        <taxon>Argynnaceae</taxon>
        <taxon>Lepidopterella</taxon>
    </lineage>
</organism>
<evidence type="ECO:0000256" key="4">
    <source>
        <dbReference type="ARBA" id="ARBA00039789"/>
    </source>
</evidence>
<reference evidence="7 8" key="1">
    <citation type="journal article" date="2016" name="Nat. Commun.">
        <title>Ectomycorrhizal ecology is imprinted in the genome of the dominant symbiotic fungus Cenococcum geophilum.</title>
        <authorList>
            <consortium name="DOE Joint Genome Institute"/>
            <person name="Peter M."/>
            <person name="Kohler A."/>
            <person name="Ohm R.A."/>
            <person name="Kuo A."/>
            <person name="Krutzmann J."/>
            <person name="Morin E."/>
            <person name="Arend M."/>
            <person name="Barry K.W."/>
            <person name="Binder M."/>
            <person name="Choi C."/>
            <person name="Clum A."/>
            <person name="Copeland A."/>
            <person name="Grisel N."/>
            <person name="Haridas S."/>
            <person name="Kipfer T."/>
            <person name="LaButti K."/>
            <person name="Lindquist E."/>
            <person name="Lipzen A."/>
            <person name="Maire R."/>
            <person name="Meier B."/>
            <person name="Mihaltcheva S."/>
            <person name="Molinier V."/>
            <person name="Murat C."/>
            <person name="Poggeler S."/>
            <person name="Quandt C.A."/>
            <person name="Sperisen C."/>
            <person name="Tritt A."/>
            <person name="Tisserant E."/>
            <person name="Crous P.W."/>
            <person name="Henrissat B."/>
            <person name="Nehls U."/>
            <person name="Egli S."/>
            <person name="Spatafora J.W."/>
            <person name="Grigoriev I.V."/>
            <person name="Martin F.M."/>
        </authorList>
    </citation>
    <scope>NUCLEOTIDE SEQUENCE [LARGE SCALE GENOMIC DNA]</scope>
    <source>
        <strain evidence="7 8">CBS 459.81</strain>
    </source>
</reference>
<feature type="repeat" description="WD" evidence="6">
    <location>
        <begin position="63"/>
        <end position="104"/>
    </location>
</feature>
<feature type="non-terminal residue" evidence="7">
    <location>
        <position position="1"/>
    </location>
</feature>
<dbReference type="Pfam" id="PF00400">
    <property type="entry name" value="WD40"/>
    <property type="match status" value="1"/>
</dbReference>
<dbReference type="PANTHER" id="PTHR22847">
    <property type="entry name" value="WD40 REPEAT PROTEIN"/>
    <property type="match status" value="1"/>
</dbReference>
<dbReference type="SMART" id="SM00320">
    <property type="entry name" value="WD40"/>
    <property type="match status" value="1"/>
</dbReference>
<feature type="non-terminal residue" evidence="7">
    <location>
        <position position="118"/>
    </location>
</feature>
<evidence type="ECO:0000256" key="2">
    <source>
        <dbReference type="ARBA" id="ARBA00022737"/>
    </source>
</evidence>
<dbReference type="Proteomes" id="UP000250266">
    <property type="component" value="Unassembled WGS sequence"/>
</dbReference>
<evidence type="ECO:0000313" key="8">
    <source>
        <dbReference type="Proteomes" id="UP000250266"/>
    </source>
</evidence>
<evidence type="ECO:0000256" key="1">
    <source>
        <dbReference type="ARBA" id="ARBA00022574"/>
    </source>
</evidence>
<keyword evidence="1 6" id="KW-0853">WD repeat</keyword>
<dbReference type="PROSITE" id="PS50082">
    <property type="entry name" value="WD_REPEATS_2"/>
    <property type="match status" value="1"/>
</dbReference>
<dbReference type="GO" id="GO:0005634">
    <property type="term" value="C:nucleus"/>
    <property type="evidence" value="ECO:0007669"/>
    <property type="project" value="TreeGrafter"/>
</dbReference>
<accession>A0A8E2J800</accession>
<dbReference type="EMBL" id="KV746185">
    <property type="protein sequence ID" value="OCK72914.1"/>
    <property type="molecule type" value="Genomic_DNA"/>
</dbReference>